<accession>A0AA39HH85</accession>
<feature type="region of interest" description="Disordered" evidence="1">
    <location>
        <begin position="48"/>
        <end position="68"/>
    </location>
</feature>
<evidence type="ECO:0000313" key="2">
    <source>
        <dbReference type="EMBL" id="KAK0405314.1"/>
    </source>
</evidence>
<dbReference type="EMBL" id="JAUCMV010000004">
    <property type="protein sequence ID" value="KAK0405314.1"/>
    <property type="molecule type" value="Genomic_DNA"/>
</dbReference>
<dbReference type="AlphaFoldDB" id="A0AA39HH85"/>
<evidence type="ECO:0000313" key="3">
    <source>
        <dbReference type="Proteomes" id="UP001175271"/>
    </source>
</evidence>
<dbReference type="Proteomes" id="UP001175271">
    <property type="component" value="Unassembled WGS sequence"/>
</dbReference>
<reference evidence="2" key="1">
    <citation type="submission" date="2023-06" db="EMBL/GenBank/DDBJ databases">
        <title>Genomic analysis of the entomopathogenic nematode Steinernema hermaphroditum.</title>
        <authorList>
            <person name="Schwarz E.M."/>
            <person name="Heppert J.K."/>
            <person name="Baniya A."/>
            <person name="Schwartz H.T."/>
            <person name="Tan C.-H."/>
            <person name="Antoshechkin I."/>
            <person name="Sternberg P.W."/>
            <person name="Goodrich-Blair H."/>
            <person name="Dillman A.R."/>
        </authorList>
    </citation>
    <scope>NUCLEOTIDE SEQUENCE</scope>
    <source>
        <strain evidence="2">PS9179</strain>
        <tissue evidence="2">Whole animal</tissue>
    </source>
</reference>
<comment type="caution">
    <text evidence="2">The sequence shown here is derived from an EMBL/GenBank/DDBJ whole genome shotgun (WGS) entry which is preliminary data.</text>
</comment>
<name>A0AA39HH85_9BILA</name>
<proteinExistence type="predicted"/>
<gene>
    <name evidence="2" type="ORF">QR680_017920</name>
</gene>
<evidence type="ECO:0000256" key="1">
    <source>
        <dbReference type="SAM" id="MobiDB-lite"/>
    </source>
</evidence>
<keyword evidence="3" id="KW-1185">Reference proteome</keyword>
<feature type="compositionally biased region" description="Polar residues" evidence="1">
    <location>
        <begin position="49"/>
        <end position="62"/>
    </location>
</feature>
<organism evidence="2 3">
    <name type="scientific">Steinernema hermaphroditum</name>
    <dbReference type="NCBI Taxonomy" id="289476"/>
    <lineage>
        <taxon>Eukaryota</taxon>
        <taxon>Metazoa</taxon>
        <taxon>Ecdysozoa</taxon>
        <taxon>Nematoda</taxon>
        <taxon>Chromadorea</taxon>
        <taxon>Rhabditida</taxon>
        <taxon>Tylenchina</taxon>
        <taxon>Panagrolaimomorpha</taxon>
        <taxon>Strongyloidoidea</taxon>
        <taxon>Steinernematidae</taxon>
        <taxon>Steinernema</taxon>
    </lineage>
</organism>
<sequence length="148" mass="16801">MTTIFSLTDSASSINIGTESTPIPTNMSNGQTHLAITATTQKVTEHAKNQTLSPASSTGATTTKRDQSTDVGCNRISISDDVGTCHHFYFITFPHISYNDSKKYGLKEFTDFDCRRNHNRNIHRWHIYRILHDIDIYVHFETHHCSNI</sequence>
<protein>
    <submittedName>
        <fullName evidence="2">Uncharacterized protein</fullName>
    </submittedName>
</protein>